<dbReference type="InterPro" id="IPR041677">
    <property type="entry name" value="DNA2/NAM7_AAA_11"/>
</dbReference>
<dbReference type="CDD" id="cd06008">
    <property type="entry name" value="NF-X1-zinc-finger"/>
    <property type="match status" value="1"/>
</dbReference>
<dbReference type="InterPro" id="IPR003593">
    <property type="entry name" value="AAA+_ATPase"/>
</dbReference>
<dbReference type="Gene3D" id="3.40.50.300">
    <property type="entry name" value="P-loop containing nucleotide triphosphate hydrolases"/>
    <property type="match status" value="5"/>
</dbReference>
<dbReference type="FunFam" id="3.40.50.300:FF:000216">
    <property type="entry name" value="Type VII secretion ATPase EccA"/>
    <property type="match status" value="3"/>
</dbReference>
<evidence type="ECO:0000256" key="3">
    <source>
        <dbReference type="ARBA" id="ARBA00022806"/>
    </source>
</evidence>
<feature type="region of interest" description="Disordered" evidence="6">
    <location>
        <begin position="1769"/>
        <end position="1796"/>
    </location>
</feature>
<dbReference type="InterPro" id="IPR047187">
    <property type="entry name" value="SF1_C_Upf1"/>
</dbReference>
<evidence type="ECO:0000256" key="1">
    <source>
        <dbReference type="ARBA" id="ARBA00010378"/>
    </source>
</evidence>
<evidence type="ECO:0000256" key="6">
    <source>
        <dbReference type="SAM" id="MobiDB-lite"/>
    </source>
</evidence>
<feature type="compositionally biased region" description="Basic residues" evidence="6">
    <location>
        <begin position="1769"/>
        <end position="1780"/>
    </location>
</feature>
<feature type="region of interest" description="Disordered" evidence="6">
    <location>
        <begin position="2079"/>
        <end position="2153"/>
    </location>
</feature>
<keyword evidence="3" id="KW-0378">Hydrolase</keyword>
<keyword evidence="3" id="KW-0347">Helicase</keyword>
<evidence type="ECO:0000259" key="7">
    <source>
        <dbReference type="SMART" id="SM00382"/>
    </source>
</evidence>
<dbReference type="Pfam" id="PF13087">
    <property type="entry name" value="AAA_12"/>
    <property type="match status" value="1"/>
</dbReference>
<protein>
    <submittedName>
        <fullName evidence="8">AAA domain-containing protein 8</fullName>
    </submittedName>
</protein>
<dbReference type="CDD" id="cd17936">
    <property type="entry name" value="EEXXEc_NFX1"/>
    <property type="match status" value="1"/>
</dbReference>
<name>A0A4V6DWX5_9PEZI</name>
<dbReference type="InterPro" id="IPR003959">
    <property type="entry name" value="ATPase_AAA_core"/>
</dbReference>
<feature type="domain" description="AAA+ ATPase" evidence="7">
    <location>
        <begin position="464"/>
        <end position="893"/>
    </location>
</feature>
<reference evidence="8 9" key="1">
    <citation type="submission" date="2018-02" db="EMBL/GenBank/DDBJ databases">
        <title>Draft genome sequences of Elsinoe sp., causing black scab on jojoba.</title>
        <authorList>
            <person name="Stodart B."/>
            <person name="Jeffress S."/>
            <person name="Ash G."/>
            <person name="Arun Chinnappa K."/>
        </authorList>
    </citation>
    <scope>NUCLEOTIDE SEQUENCE [LARGE SCALE GENOMIC DNA]</scope>
    <source>
        <strain evidence="8 9">Hillstone_2</strain>
    </source>
</reference>
<evidence type="ECO:0000256" key="5">
    <source>
        <dbReference type="SAM" id="Coils"/>
    </source>
</evidence>
<evidence type="ECO:0000313" key="8">
    <source>
        <dbReference type="EMBL" id="TKX22402.1"/>
    </source>
</evidence>
<accession>A0A4V6DWX5</accession>
<feature type="compositionally biased region" description="Acidic residues" evidence="6">
    <location>
        <begin position="2125"/>
        <end position="2137"/>
    </location>
</feature>
<dbReference type="InterPro" id="IPR000641">
    <property type="entry name" value="CbxX/CfxQ"/>
</dbReference>
<dbReference type="GO" id="GO:0016887">
    <property type="term" value="F:ATP hydrolysis activity"/>
    <property type="evidence" value="ECO:0007669"/>
    <property type="project" value="InterPro"/>
</dbReference>
<gene>
    <name evidence="8" type="ORF">C1H76_5184</name>
</gene>
<dbReference type="PANTHER" id="PTHR43392">
    <property type="entry name" value="AAA-TYPE ATPASE FAMILY PROTEIN / ANKYRIN REPEAT FAMILY PROTEIN"/>
    <property type="match status" value="1"/>
</dbReference>
<feature type="domain" description="AAA+ ATPase" evidence="7">
    <location>
        <begin position="1565"/>
        <end position="1693"/>
    </location>
</feature>
<dbReference type="PANTHER" id="PTHR43392:SF2">
    <property type="entry name" value="AAA-TYPE ATPASE FAMILY PROTEIN _ ANKYRIN REPEAT FAMILY PROTEIN"/>
    <property type="match status" value="1"/>
</dbReference>
<dbReference type="CDD" id="cd18808">
    <property type="entry name" value="SF1_C_Upf1"/>
    <property type="match status" value="1"/>
</dbReference>
<dbReference type="InterPro" id="IPR041679">
    <property type="entry name" value="DNA2/NAM7-like_C"/>
</dbReference>
<proteinExistence type="inferred from homology"/>
<dbReference type="EMBL" id="PTQR01000066">
    <property type="protein sequence ID" value="TKX22402.1"/>
    <property type="molecule type" value="Genomic_DNA"/>
</dbReference>
<dbReference type="PRINTS" id="PR00819">
    <property type="entry name" value="CBXCFQXSUPER"/>
</dbReference>
<evidence type="ECO:0000313" key="9">
    <source>
        <dbReference type="Proteomes" id="UP000308133"/>
    </source>
</evidence>
<organism evidence="8 9">
    <name type="scientific">Elsinoe australis</name>
    <dbReference type="NCBI Taxonomy" id="40998"/>
    <lineage>
        <taxon>Eukaryota</taxon>
        <taxon>Fungi</taxon>
        <taxon>Dikarya</taxon>
        <taxon>Ascomycota</taxon>
        <taxon>Pezizomycotina</taxon>
        <taxon>Dothideomycetes</taxon>
        <taxon>Dothideomycetidae</taxon>
        <taxon>Myriangiales</taxon>
        <taxon>Elsinoaceae</taxon>
        <taxon>Elsinoe</taxon>
    </lineage>
</organism>
<dbReference type="SMART" id="SM00382">
    <property type="entry name" value="AAA"/>
    <property type="match status" value="4"/>
</dbReference>
<dbReference type="Pfam" id="PF17866">
    <property type="entry name" value="AAA_lid_6"/>
    <property type="match status" value="1"/>
</dbReference>
<sequence length="2302" mass="257932">MADTARVSRLRRFLTTVANGNRSIKILGQPALLAAVRQSLRIDLSEDFLNSSVAPFILYISTDDIRNVNGGQLLLELELALTDPPLLWDALKTATSQLKLSALGLESYSLLVLDLLTLLSPTKEAYTRLNVPEAAQALCPSLVNSQAPSLRSIGFKIQEALRRLTSLHDGSALGMEHRPGGRHDNDFADFRKIAIFPTTDELISKEEPFYRTAETVLREPVENRVSAHLDNQFRLLREDFMKQLREDLEVTDRRSQQQKRRRPALRLRGLQLSGINAGASTRLRPPTIALRCWDVKFKDLPNDPDERRKHLKRDKSFLRHGSFGCLLHRDEVICFATVDRDEDLLARTPSVLLLQVFGVAAVRSALLKLKMVPAHEIEFVMVDTPFFAYEPVLNGLQQMPSLPLAEHLLELDEEKTAASSSLKLEELAERIRAREGLDLRHVLRLPKTIELDQAQTKSVAAGLTQAVSLIQGPPGTGKSFLGALLAKAFLNYTSETILVLCYTNHALDQFLEDIMDMGVAKDRMTRLGSKSTTRTHDLLLTEQTKDFRAHNNLWQLRQAALSKTEDTASDLEKQGSSFSRWRINDMDLLDSLEFSDSDSVFLQALTVPQSTDGMIMVGAGGKEVDSGYLLDRWKRGKDAGVFRNTLQAEYSDVWNMESNQRAEKYFRWVREVIAERTETICSAVDDYGTQFDAWKRLRDARSGPLVQSKRIIGCTTTGAAKYSELLAASRPGIVLVEEAGEVLESHVLTALGSRAKQLILIGDHLQLRPKIANHGLTVEKGEGFNLNMSLFERLVVSGYPHTVLTKQHRMRPEISTLVRRLMYPDLQDSERTLNRENIRGLQSNVIFINHQKPEESNDSAPNPVDGYKKSRKNLHEVMMVLRIVRHLARQGYGTDSQVVLTPYLGQLRLLIDHLKTENDPVLNDLDSYDLVQAGLLDPASASVGKRPLRISTIDNYQGEESSIVIVSLTRSNSDGDIGFLSEAQRLNVLLSRARDGLIIIGNAATFRASKKGRKVWDPFFKQLSDSGQLYEGLPVRCEKHPESSNVLSSPDDFDLYSPNGGCTRPCQALLSCKKHRCPEPCHQVVDHSKVKCQEVIHSKCLQNHQISRRCWEDPSYCRACDMREKKRKAQEERDLRMTTKREALEKAYLEKLLDLDDEIAKQQRFIQDHKEADDRKRDLEQKQKELDQAKALAEDVAQKADRGKPHTDSQTPSSTSGNGPAPQAMPSQPSEARVDWEKQKRVEGSQNEHIDKLMEMIGLEAVKRQVLNVKDKIDTTLRQGSSLAGERFGTILLGNPGTGKTTVARLYAKCLASMGAVPGGEVEETTASKLTTGGLPAFQKLLEKILNAGGGTMFIDEAYQLASANTGISGKQILDALLDAAEIHRGKVIFFLAGYEKEMEDVMSHNPGLPSRFPHEFRFEDYSDKQLLAIFQQQLFKAYNGRMQLEGGPNGLYARIVARRVGYGRGRPGFGNARAMENSFAKIRSRQAARISRLRHEGVQYDDFFMSQEDLIGPEPSSALALCKAWTDLQQLIGLDEVKESVTALLTSLKYNYERELKEQPLLQFNLNKVFLGSPGTGKTTVAKLYGEILRHLGLLSNGQVVVRNPSDFVGDVLGASEKNTKGILAATLGKVLVIDEAYSLYSPGTGTKQWDPFKAAVVDTLVAEVQSVPGDDRCVLLLGYRAQMEAMFQNVNPGLSRRFPISEAFEFADFTDEQLQTVVELKLEQQGYTLSVKGMEVIMDCLKRARNKPNFGNAGEVDILLNTAKGRHMKRQARSKSARHSTTLEPQDIDPEFDRGEGGKLSVRGLFQDTAGAGEVIARFEKIQKAANNYKRRGVDPRDHVPFSFRFVGPPGTGKTTTARKIGALYYDIGILATKEVLEISATDLVGEYVGQTGPKTQKLLEKALGKVLFIDEAYRLAEGHFAKEAMDEIVDRVTKPEFFRRLIIVLAGYDNDIKRLMTINPGLSSRFPETVAFKSLSAENCWNLLVKRLQQKPFITCSQLETMSPASQQSIIEKLKTLTHLDDWANARDIETLASTIANTKFETSDETSTDLIPVNPTDIIQALDKVLAARKPSEYPFPATASRKDSAQPFPLHLQPPPTKDPPQLNTTSATSHHTDDATTMEIEEDQQPESPEPEESHAPADPSVATRDPSIPDAIWFALEQDKRRQAEEEAVYHSLIQQETDLETALNETQEAEEAQRLNGNDTESDEDEDQDDEAARERERQRIEREMARRKQEEMLEGIRKERAERERERERERVNQTKLRRMGVCPIGFRWIRQTTGYRCAGGSHFVGLGELEGL</sequence>
<dbReference type="InterPro" id="IPR027417">
    <property type="entry name" value="P-loop_NTPase"/>
</dbReference>
<comment type="caution">
    <text evidence="8">The sequence shown here is derived from an EMBL/GenBank/DDBJ whole genome shotgun (WGS) entry which is preliminary data.</text>
</comment>
<keyword evidence="5" id="KW-0175">Coiled coil</keyword>
<feature type="domain" description="AAA+ ATPase" evidence="7">
    <location>
        <begin position="1842"/>
        <end position="1979"/>
    </location>
</feature>
<feature type="compositionally biased region" description="Acidic residues" evidence="6">
    <location>
        <begin position="2208"/>
        <end position="2218"/>
    </location>
</feature>
<dbReference type="GO" id="GO:0005524">
    <property type="term" value="F:ATP binding"/>
    <property type="evidence" value="ECO:0007669"/>
    <property type="project" value="UniProtKB-KW"/>
</dbReference>
<feature type="compositionally biased region" description="Basic and acidic residues" evidence="6">
    <location>
        <begin position="1194"/>
        <end position="1207"/>
    </location>
</feature>
<feature type="region of interest" description="Disordered" evidence="6">
    <location>
        <begin position="2191"/>
        <end position="2226"/>
    </location>
</feature>
<feature type="compositionally biased region" description="Basic and acidic residues" evidence="6">
    <location>
        <begin position="1232"/>
        <end position="1247"/>
    </location>
</feature>
<feature type="domain" description="AAA+ ATPase" evidence="7">
    <location>
        <begin position="1286"/>
        <end position="1423"/>
    </location>
</feature>
<comment type="similarity">
    <text evidence="1">Belongs to the CbxX/CfxQ family.</text>
</comment>
<dbReference type="Gene3D" id="1.10.8.60">
    <property type="match status" value="2"/>
</dbReference>
<dbReference type="InterPro" id="IPR050773">
    <property type="entry name" value="CbxX/CfxQ_RuBisCO_ESX"/>
</dbReference>
<feature type="coiled-coil region" evidence="5">
    <location>
        <begin position="2235"/>
        <end position="2267"/>
    </location>
</feature>
<dbReference type="SUPFAM" id="SSF52540">
    <property type="entry name" value="P-loop containing nucleoside triphosphate hydrolases"/>
    <property type="match status" value="4"/>
</dbReference>
<feature type="region of interest" description="Disordered" evidence="6">
    <location>
        <begin position="1194"/>
        <end position="1247"/>
    </location>
</feature>
<keyword evidence="2" id="KW-0547">Nucleotide-binding</keyword>
<dbReference type="CDD" id="cd00009">
    <property type="entry name" value="AAA"/>
    <property type="match status" value="3"/>
</dbReference>
<evidence type="ECO:0000256" key="2">
    <source>
        <dbReference type="ARBA" id="ARBA00022741"/>
    </source>
</evidence>
<evidence type="ECO:0000256" key="4">
    <source>
        <dbReference type="ARBA" id="ARBA00022840"/>
    </source>
</evidence>
<dbReference type="Pfam" id="PF00004">
    <property type="entry name" value="AAA"/>
    <property type="match status" value="3"/>
</dbReference>
<dbReference type="Pfam" id="PF13086">
    <property type="entry name" value="AAA_11"/>
    <property type="match status" value="1"/>
</dbReference>
<dbReference type="Proteomes" id="UP000308133">
    <property type="component" value="Unassembled WGS sequence"/>
</dbReference>
<dbReference type="InterPro" id="IPR041627">
    <property type="entry name" value="AAA_lid_6"/>
</dbReference>
<dbReference type="FunFam" id="1.10.8.60:FF:000160">
    <property type="entry name" value="WGS project CABT00000000 data, contig 2.55"/>
    <property type="match status" value="1"/>
</dbReference>
<dbReference type="FunFam" id="3.40.50.300:FF:001660">
    <property type="entry name" value="NF-X1 finger and helicase protein, putative"/>
    <property type="match status" value="1"/>
</dbReference>
<keyword evidence="4" id="KW-0067">ATP-binding</keyword>
<feature type="compositionally biased region" description="Polar residues" evidence="6">
    <location>
        <begin position="1208"/>
        <end position="1218"/>
    </location>
</feature>
<dbReference type="GO" id="GO:0004386">
    <property type="term" value="F:helicase activity"/>
    <property type="evidence" value="ECO:0007669"/>
    <property type="project" value="InterPro"/>
</dbReference>